<evidence type="ECO:0000256" key="8">
    <source>
        <dbReference type="ARBA" id="ARBA00022927"/>
    </source>
</evidence>
<dbReference type="GO" id="GO:0006915">
    <property type="term" value="P:apoptotic process"/>
    <property type="evidence" value="ECO:0007669"/>
    <property type="project" value="UniProtKB-KW"/>
</dbReference>
<dbReference type="GO" id="GO:0006888">
    <property type="term" value="P:endoplasmic reticulum to Golgi vesicle-mediated transport"/>
    <property type="evidence" value="ECO:0007669"/>
    <property type="project" value="UniProtKB-UniRule"/>
</dbReference>
<organism evidence="16">
    <name type="scientific">Callorhinchus milii</name>
    <name type="common">Ghost shark</name>
    <dbReference type="NCBI Taxonomy" id="7868"/>
    <lineage>
        <taxon>Eukaryota</taxon>
        <taxon>Metazoa</taxon>
        <taxon>Chordata</taxon>
        <taxon>Craniata</taxon>
        <taxon>Vertebrata</taxon>
        <taxon>Chondrichthyes</taxon>
        <taxon>Holocephali</taxon>
        <taxon>Chimaeriformes</taxon>
        <taxon>Callorhinchidae</taxon>
        <taxon>Callorhinchus</taxon>
    </lineage>
</organism>
<evidence type="ECO:0000259" key="14">
    <source>
        <dbReference type="Pfam" id="PF05529"/>
    </source>
</evidence>
<evidence type="ECO:0000256" key="7">
    <source>
        <dbReference type="ARBA" id="ARBA00022892"/>
    </source>
</evidence>
<evidence type="ECO:0000256" key="13">
    <source>
        <dbReference type="SAM" id="Coils"/>
    </source>
</evidence>
<feature type="domain" description="Bap31/Bap29 cytoplasmic coiled-coil" evidence="15">
    <location>
        <begin position="187"/>
        <end position="245"/>
    </location>
</feature>
<dbReference type="EMBL" id="JW875530">
    <property type="protein sequence ID" value="AFP08047.1"/>
    <property type="molecule type" value="mRNA"/>
</dbReference>
<evidence type="ECO:0000256" key="9">
    <source>
        <dbReference type="ARBA" id="ARBA00022989"/>
    </source>
</evidence>
<comment type="function">
    <text evidence="12">May play a role in anterograde transport of membrane proteins from the endoplasmic reticulum to the Golgi.</text>
</comment>
<evidence type="ECO:0000256" key="4">
    <source>
        <dbReference type="ARBA" id="ARBA00022692"/>
    </source>
</evidence>
<keyword evidence="16" id="KW-0675">Receptor</keyword>
<dbReference type="AlphaFoldDB" id="V9L839"/>
<evidence type="ECO:0000256" key="1">
    <source>
        <dbReference type="ARBA" id="ARBA00004477"/>
    </source>
</evidence>
<evidence type="ECO:0000313" key="16">
    <source>
        <dbReference type="EMBL" id="AFP08047.1"/>
    </source>
</evidence>
<dbReference type="PANTHER" id="PTHR12701">
    <property type="entry name" value="BCR-ASSOCIATED PROTEIN, BAP"/>
    <property type="match status" value="1"/>
</dbReference>
<comment type="similarity">
    <text evidence="2 12">Belongs to the BCAP29/BCAP31 family.</text>
</comment>
<feature type="transmembrane region" description="Helical" evidence="12">
    <location>
        <begin position="44"/>
        <end position="64"/>
    </location>
</feature>
<keyword evidence="4 12" id="KW-0812">Transmembrane</keyword>
<reference evidence="16" key="1">
    <citation type="journal article" date="2014" name="Nature">
        <title>Elephant shark genome provides unique insights into gnathostome evolution.</title>
        <authorList>
            <consortium name="International Elephant Shark Genome Sequencing Consortium"/>
            <person name="Venkatesh B."/>
            <person name="Lee A.P."/>
            <person name="Ravi V."/>
            <person name="Maurya A.K."/>
            <person name="Lian M.M."/>
            <person name="Swann J.B."/>
            <person name="Ohta Y."/>
            <person name="Flajnik M.F."/>
            <person name="Sutoh Y."/>
            <person name="Kasahara M."/>
            <person name="Hoon S."/>
            <person name="Gangu V."/>
            <person name="Roy S.W."/>
            <person name="Irimia M."/>
            <person name="Korzh V."/>
            <person name="Kondrychyn I."/>
            <person name="Lim Z.W."/>
            <person name="Tay B.H."/>
            <person name="Tohari S."/>
            <person name="Kong K.W."/>
            <person name="Ho S."/>
            <person name="Lorente-Galdos B."/>
            <person name="Quilez J."/>
            <person name="Marques-Bonet T."/>
            <person name="Raney B.J."/>
            <person name="Ingham P.W."/>
            <person name="Tay A."/>
            <person name="Hillier L.W."/>
            <person name="Minx P."/>
            <person name="Boehm T."/>
            <person name="Wilson R.K."/>
            <person name="Brenner S."/>
            <person name="Warren W.C."/>
        </authorList>
    </citation>
    <scope>NUCLEOTIDE SEQUENCE</scope>
    <source>
        <tissue evidence="16">Intestine</tissue>
    </source>
</reference>
<keyword evidence="9 12" id="KW-1133">Transmembrane helix</keyword>
<feature type="coiled-coil region" evidence="13">
    <location>
        <begin position="139"/>
        <end position="235"/>
    </location>
</feature>
<feature type="transmembrane region" description="Helical" evidence="12">
    <location>
        <begin position="102"/>
        <end position="119"/>
    </location>
</feature>
<dbReference type="GO" id="GO:0005789">
    <property type="term" value="C:endoplasmic reticulum membrane"/>
    <property type="evidence" value="ECO:0007669"/>
    <property type="project" value="UniProtKB-SubCell"/>
</dbReference>
<evidence type="ECO:0000256" key="2">
    <source>
        <dbReference type="ARBA" id="ARBA00007956"/>
    </source>
</evidence>
<dbReference type="GO" id="GO:0070973">
    <property type="term" value="P:protein localization to endoplasmic reticulum exit site"/>
    <property type="evidence" value="ECO:0007669"/>
    <property type="project" value="UniProtKB-UniRule"/>
</dbReference>
<dbReference type="Pfam" id="PF05529">
    <property type="entry name" value="Bap31"/>
    <property type="match status" value="1"/>
</dbReference>
<keyword evidence="7 12" id="KW-0931">ER-Golgi transport</keyword>
<evidence type="ECO:0000256" key="3">
    <source>
        <dbReference type="ARBA" id="ARBA00022448"/>
    </source>
</evidence>
<comment type="subcellular location">
    <subcellularLocation>
        <location evidence="1 12">Endoplasmic reticulum membrane</location>
        <topology evidence="1 12">Multi-pass membrane protein</topology>
    </subcellularLocation>
</comment>
<keyword evidence="3 12" id="KW-0813">Transport</keyword>
<feature type="domain" description="BAP29/BAP31 transmembrane" evidence="14">
    <location>
        <begin position="1"/>
        <end position="134"/>
    </location>
</feature>
<keyword evidence="5" id="KW-0053">Apoptosis</keyword>
<dbReference type="InterPro" id="IPR041672">
    <property type="entry name" value="Bap31/Bap29_C"/>
</dbReference>
<feature type="transmembrane region" description="Helical" evidence="12">
    <location>
        <begin position="12"/>
        <end position="32"/>
    </location>
</feature>
<dbReference type="FunFam" id="1.20.5.110:FF:000011">
    <property type="entry name" value="B-cell receptor-associated protein 29"/>
    <property type="match status" value="1"/>
</dbReference>
<dbReference type="Gene3D" id="1.20.5.110">
    <property type="match status" value="1"/>
</dbReference>
<evidence type="ECO:0000256" key="6">
    <source>
        <dbReference type="ARBA" id="ARBA00022824"/>
    </source>
</evidence>
<accession>V9L839</accession>
<evidence type="ECO:0000256" key="12">
    <source>
        <dbReference type="RuleBase" id="RU367026"/>
    </source>
</evidence>
<sequence length="245" mass="27946">MSLQWTAVAGFLYSEVFALLLLCVPFISAKHWQKVFRSGLARSLILYGNKFFLFLIALLIFLIFDAVREIQKYSISDKVDLKNNPTAEDHVHMKLFRAQRNLYIAGFALLLWFVLRRLVTLLSQQATLLATNEAFKKQAEGATVAAKAYMEENEKLQKALAVSGVDVKEMGKESEMETENKKLQQDVNSLKGELETAKKALMKSENEVVAIKKQAEGLTKEYDRLLKEHSRLQSEVQSPKQKKEE</sequence>
<dbReference type="InterPro" id="IPR008417">
    <property type="entry name" value="BAP29/BAP31"/>
</dbReference>
<evidence type="ECO:0000256" key="11">
    <source>
        <dbReference type="ARBA" id="ARBA00023136"/>
    </source>
</evidence>
<dbReference type="InterPro" id="IPR040463">
    <property type="entry name" value="BAP29/BAP31_N"/>
</dbReference>
<dbReference type="GO" id="GO:0006886">
    <property type="term" value="P:intracellular protein transport"/>
    <property type="evidence" value="ECO:0007669"/>
    <property type="project" value="UniProtKB-UniRule"/>
</dbReference>
<keyword evidence="10 13" id="KW-0175">Coiled coil</keyword>
<evidence type="ECO:0000259" key="15">
    <source>
        <dbReference type="Pfam" id="PF18035"/>
    </source>
</evidence>
<keyword evidence="8 12" id="KW-0653">Protein transport</keyword>
<evidence type="ECO:0000256" key="5">
    <source>
        <dbReference type="ARBA" id="ARBA00022703"/>
    </source>
</evidence>
<name>V9L839_CALMI</name>
<dbReference type="Pfam" id="PF18035">
    <property type="entry name" value="Bap31_Bap29_C"/>
    <property type="match status" value="1"/>
</dbReference>
<proteinExistence type="evidence at transcript level"/>
<dbReference type="PANTHER" id="PTHR12701:SF15">
    <property type="entry name" value="B-CELL RECEPTOR-ASSOCIATED PROTEIN 31"/>
    <property type="match status" value="1"/>
</dbReference>
<keyword evidence="11 12" id="KW-0472">Membrane</keyword>
<keyword evidence="6 12" id="KW-0256">Endoplasmic reticulum</keyword>
<protein>
    <recommendedName>
        <fullName evidence="12">Endoplasmic reticulum transmembrane protein</fullName>
    </recommendedName>
</protein>
<evidence type="ECO:0000256" key="10">
    <source>
        <dbReference type="ARBA" id="ARBA00023054"/>
    </source>
</evidence>